<dbReference type="InterPro" id="IPR045679">
    <property type="entry name" value="DUF6199"/>
</dbReference>
<dbReference type="KEGG" id="vgu:HYG85_21490"/>
<gene>
    <name evidence="3" type="ORF">HYG85_21490</name>
</gene>
<feature type="transmembrane region" description="Helical" evidence="1">
    <location>
        <begin position="176"/>
        <end position="196"/>
    </location>
</feature>
<keyword evidence="4" id="KW-1185">Reference proteome</keyword>
<dbReference type="EMBL" id="CP058561">
    <property type="protein sequence ID" value="QUH31358.1"/>
    <property type="molecule type" value="Genomic_DNA"/>
</dbReference>
<dbReference type="RefSeq" id="WP_212691406.1">
    <property type="nucleotide sequence ID" value="NZ_CP058561.1"/>
</dbReference>
<feature type="domain" description="DUF6199" evidence="2">
    <location>
        <begin position="182"/>
        <end position="239"/>
    </location>
</feature>
<evidence type="ECO:0000259" key="2">
    <source>
        <dbReference type="Pfam" id="PF19701"/>
    </source>
</evidence>
<dbReference type="AlphaFoldDB" id="A0A8J8SDZ0"/>
<accession>A0A8J8SDZ0</accession>
<feature type="transmembrane region" description="Helical" evidence="1">
    <location>
        <begin position="15"/>
        <end position="33"/>
    </location>
</feature>
<dbReference type="Proteomes" id="UP000677305">
    <property type="component" value="Chromosome"/>
</dbReference>
<evidence type="ECO:0000313" key="3">
    <source>
        <dbReference type="EMBL" id="QUH31358.1"/>
    </source>
</evidence>
<name>A0A8J8SDZ0_9FIRM</name>
<keyword evidence="1" id="KW-0812">Transmembrane</keyword>
<keyword evidence="1" id="KW-1133">Transmembrane helix</keyword>
<evidence type="ECO:0000313" key="4">
    <source>
        <dbReference type="Proteomes" id="UP000677305"/>
    </source>
</evidence>
<keyword evidence="1" id="KW-0472">Membrane</keyword>
<organism evidence="3 4">
    <name type="scientific">Vallitalea guaymasensis</name>
    <dbReference type="NCBI Taxonomy" id="1185412"/>
    <lineage>
        <taxon>Bacteria</taxon>
        <taxon>Bacillati</taxon>
        <taxon>Bacillota</taxon>
        <taxon>Clostridia</taxon>
        <taxon>Lachnospirales</taxon>
        <taxon>Vallitaleaceae</taxon>
        <taxon>Vallitalea</taxon>
    </lineage>
</organism>
<dbReference type="Pfam" id="PF19701">
    <property type="entry name" value="DUF6199"/>
    <property type="match status" value="1"/>
</dbReference>
<protein>
    <recommendedName>
        <fullName evidence="2">DUF6199 domain-containing protein</fullName>
    </recommendedName>
</protein>
<feature type="transmembrane region" description="Helical" evidence="1">
    <location>
        <begin position="224"/>
        <end position="246"/>
    </location>
</feature>
<reference evidence="3 4" key="1">
    <citation type="submission" date="2020-07" db="EMBL/GenBank/DDBJ databases">
        <title>Vallitalea guaymasensis genome.</title>
        <authorList>
            <person name="Postec A."/>
        </authorList>
    </citation>
    <scope>NUCLEOTIDE SEQUENCE [LARGE SCALE GENOMIC DNA]</scope>
    <source>
        <strain evidence="3 4">Ra1766G1</strain>
    </source>
</reference>
<sequence>MALEGTKKWTKKKKIIILVLISIILIFYFKIFFTRGVYFEDAFLKKEVVGSEYHYKGNNGYGDMLVIVNGEAEEGNDVNVTFDLPNNIYKEYTVAFNKKTYYNSDIEIKENDKVVFNGEYKKDSPFLRDNNGEISIDNSLIRVTYNNESPFNADYKVSLINVVEFSLRDNEQKRGVGYLVLLAFFLFGITIFDYSYPLFFFNMKHILSVRDPEPSDFYVFMQKISWYVMPIVGVVLMILALFPNVFS</sequence>
<proteinExistence type="predicted"/>
<evidence type="ECO:0000256" key="1">
    <source>
        <dbReference type="SAM" id="Phobius"/>
    </source>
</evidence>